<dbReference type="InterPro" id="IPR012338">
    <property type="entry name" value="Beta-lactam/transpept-like"/>
</dbReference>
<dbReference type="EMBL" id="PTJC01000005">
    <property type="protein sequence ID" value="PPK88211.1"/>
    <property type="molecule type" value="Genomic_DNA"/>
</dbReference>
<name>A0A2S6I9P6_9BACT</name>
<dbReference type="Proteomes" id="UP000237662">
    <property type="component" value="Unassembled WGS sequence"/>
</dbReference>
<dbReference type="RefSeq" id="WP_104418779.1">
    <property type="nucleotide sequence ID" value="NZ_PTJC01000005.1"/>
</dbReference>
<comment type="caution">
    <text evidence="3">The sequence shown here is derived from an EMBL/GenBank/DDBJ whole genome shotgun (WGS) entry which is preliminary data.</text>
</comment>
<organism evidence="3 4">
    <name type="scientific">Neolewinella xylanilytica</name>
    <dbReference type="NCBI Taxonomy" id="1514080"/>
    <lineage>
        <taxon>Bacteria</taxon>
        <taxon>Pseudomonadati</taxon>
        <taxon>Bacteroidota</taxon>
        <taxon>Saprospiria</taxon>
        <taxon>Saprospirales</taxon>
        <taxon>Lewinellaceae</taxon>
        <taxon>Neolewinella</taxon>
    </lineage>
</organism>
<dbReference type="PANTHER" id="PTHR43283">
    <property type="entry name" value="BETA-LACTAMASE-RELATED"/>
    <property type="match status" value="1"/>
</dbReference>
<dbReference type="Pfam" id="PF00144">
    <property type="entry name" value="Beta-lactamase"/>
    <property type="match status" value="1"/>
</dbReference>
<dbReference type="Gene3D" id="3.40.710.10">
    <property type="entry name" value="DD-peptidase/beta-lactamase superfamily"/>
    <property type="match status" value="1"/>
</dbReference>
<sequence>MRPFYYLLCLFLPLVSPAQSDPGALHFDADRLARVDSFLQDLVDRGIVPNAQAYVAHRGEVVLRSTIGLADLDTRRPARPDDIYRIASQTKALVTVGLMKLYERGKFLLEDPIARYIPAFADVRVIDGRDSATGEWRTVPAERPITIRHLLTHTSGLGYELPGDLDQHYPVPLFASLEEETTEEVVDRIARRPLLAQPGTEFVYGLSTDVIGRLVEILSGQALDDYMQQEVFGPLGMQDSYFYLPQAKADRLVSLYSKPEGAGALEPHANDTFRLFPVAGAQTYFSAGAGSVGTIDDYARFCQMLLNGGQLHGVRILSPTTVAFMTRNHIGDLEVWDRRDKFGLGFMIITDQSHYGDLASPGAYKWGGMYCSEYTIDPARDLIMLVYFNVHPIPQYAEVLRKFRILVYQAMVD</sequence>
<reference evidence="3 4" key="1">
    <citation type="submission" date="2018-02" db="EMBL/GenBank/DDBJ databases">
        <title>Genomic Encyclopedia of Archaeal and Bacterial Type Strains, Phase II (KMG-II): from individual species to whole genera.</title>
        <authorList>
            <person name="Goeker M."/>
        </authorList>
    </citation>
    <scope>NUCLEOTIDE SEQUENCE [LARGE SCALE GENOMIC DNA]</scope>
    <source>
        <strain evidence="3 4">DSM 29526</strain>
    </source>
</reference>
<dbReference type="InterPro" id="IPR050789">
    <property type="entry name" value="Diverse_Enzym_Activities"/>
</dbReference>
<dbReference type="InterPro" id="IPR001466">
    <property type="entry name" value="Beta-lactam-related"/>
</dbReference>
<feature type="chain" id="PRO_5015523357" evidence="1">
    <location>
        <begin position="21"/>
        <end position="413"/>
    </location>
</feature>
<accession>A0A2S6I9P6</accession>
<gene>
    <name evidence="3" type="ORF">CLV84_1176</name>
</gene>
<proteinExistence type="predicted"/>
<feature type="domain" description="Beta-lactamase-related" evidence="2">
    <location>
        <begin position="35"/>
        <end position="406"/>
    </location>
</feature>
<protein>
    <submittedName>
        <fullName evidence="3">CubicO group peptidase (Beta-lactamase class C family)</fullName>
    </submittedName>
</protein>
<dbReference type="OrthoDB" id="1522765at2"/>
<dbReference type="PANTHER" id="PTHR43283:SF3">
    <property type="entry name" value="BETA-LACTAMASE FAMILY PROTEIN (AFU_ORTHOLOGUE AFUA_5G07500)"/>
    <property type="match status" value="1"/>
</dbReference>
<evidence type="ECO:0000313" key="3">
    <source>
        <dbReference type="EMBL" id="PPK88211.1"/>
    </source>
</evidence>
<dbReference type="SUPFAM" id="SSF56601">
    <property type="entry name" value="beta-lactamase/transpeptidase-like"/>
    <property type="match status" value="1"/>
</dbReference>
<dbReference type="AlphaFoldDB" id="A0A2S6I9P6"/>
<evidence type="ECO:0000259" key="2">
    <source>
        <dbReference type="Pfam" id="PF00144"/>
    </source>
</evidence>
<evidence type="ECO:0000256" key="1">
    <source>
        <dbReference type="SAM" id="SignalP"/>
    </source>
</evidence>
<keyword evidence="1" id="KW-0732">Signal</keyword>
<feature type="signal peptide" evidence="1">
    <location>
        <begin position="1"/>
        <end position="20"/>
    </location>
</feature>
<keyword evidence="4" id="KW-1185">Reference proteome</keyword>
<evidence type="ECO:0000313" key="4">
    <source>
        <dbReference type="Proteomes" id="UP000237662"/>
    </source>
</evidence>